<evidence type="ECO:0000313" key="3">
    <source>
        <dbReference type="Proteomes" id="UP000011715"/>
    </source>
</evidence>
<protein>
    <submittedName>
        <fullName evidence="1 2">Uncharacterized protein</fullName>
    </submittedName>
</protein>
<evidence type="ECO:0000313" key="1">
    <source>
        <dbReference type="EMBL" id="KLU86100.1"/>
    </source>
</evidence>
<evidence type="ECO:0000313" key="2">
    <source>
        <dbReference type="EnsemblFungi" id="MAPG_05119T0"/>
    </source>
</evidence>
<organism evidence="2 3">
    <name type="scientific">Magnaporthiopsis poae (strain ATCC 64411 / 73-15)</name>
    <name type="common">Kentucky bluegrass fungus</name>
    <name type="synonym">Magnaporthe poae</name>
    <dbReference type="NCBI Taxonomy" id="644358"/>
    <lineage>
        <taxon>Eukaryota</taxon>
        <taxon>Fungi</taxon>
        <taxon>Dikarya</taxon>
        <taxon>Ascomycota</taxon>
        <taxon>Pezizomycotina</taxon>
        <taxon>Sordariomycetes</taxon>
        <taxon>Sordariomycetidae</taxon>
        <taxon>Magnaporthales</taxon>
        <taxon>Magnaporthaceae</taxon>
        <taxon>Magnaporthiopsis</taxon>
    </lineage>
</organism>
<dbReference type="EMBL" id="GL876969">
    <property type="protein sequence ID" value="KLU86100.1"/>
    <property type="molecule type" value="Genomic_DNA"/>
</dbReference>
<reference evidence="1" key="2">
    <citation type="submission" date="2010-05" db="EMBL/GenBank/DDBJ databases">
        <title>The Genome Sequence of Magnaporthe poae strain ATCC 64411.</title>
        <authorList>
            <consortium name="The Broad Institute Genome Sequencing Platform"/>
            <consortium name="Broad Institute Genome Sequencing Center for Infectious Disease"/>
            <person name="Ma L.-J."/>
            <person name="Dead R."/>
            <person name="Young S."/>
            <person name="Zeng Q."/>
            <person name="Koehrsen M."/>
            <person name="Alvarado L."/>
            <person name="Berlin A."/>
            <person name="Chapman S.B."/>
            <person name="Chen Z."/>
            <person name="Freedman E."/>
            <person name="Gellesch M."/>
            <person name="Goldberg J."/>
            <person name="Griggs A."/>
            <person name="Gujja S."/>
            <person name="Heilman E.R."/>
            <person name="Heiman D."/>
            <person name="Hepburn T."/>
            <person name="Howarth C."/>
            <person name="Jen D."/>
            <person name="Larson L."/>
            <person name="Mehta T."/>
            <person name="Neiman D."/>
            <person name="Pearson M."/>
            <person name="Roberts A."/>
            <person name="Saif S."/>
            <person name="Shea T."/>
            <person name="Shenoy N."/>
            <person name="Sisk P."/>
            <person name="Stolte C."/>
            <person name="Sykes S."/>
            <person name="Walk T."/>
            <person name="White J."/>
            <person name="Yandava C."/>
            <person name="Haas B."/>
            <person name="Nusbaum C."/>
            <person name="Birren B."/>
        </authorList>
    </citation>
    <scope>NUCLEOTIDE SEQUENCE</scope>
    <source>
        <strain evidence="1">ATCC 64411</strain>
    </source>
</reference>
<proteinExistence type="predicted"/>
<accession>A0A0C4DYJ7</accession>
<dbReference type="VEuPathDB" id="FungiDB:MAPG_05119"/>
<keyword evidence="3" id="KW-1185">Reference proteome</keyword>
<reference evidence="2" key="4">
    <citation type="journal article" date="2015" name="G3 (Bethesda)">
        <title>Genome sequences of three phytopathogenic species of the Magnaporthaceae family of fungi.</title>
        <authorList>
            <person name="Okagaki L.H."/>
            <person name="Nunes C.C."/>
            <person name="Sailsbery J."/>
            <person name="Clay B."/>
            <person name="Brown D."/>
            <person name="John T."/>
            <person name="Oh Y."/>
            <person name="Young N."/>
            <person name="Fitzgerald M."/>
            <person name="Haas B.J."/>
            <person name="Zeng Q."/>
            <person name="Young S."/>
            <person name="Adiconis X."/>
            <person name="Fan L."/>
            <person name="Levin J.Z."/>
            <person name="Mitchell T.K."/>
            <person name="Okubara P.A."/>
            <person name="Farman M.L."/>
            <person name="Kohn L.M."/>
            <person name="Birren B."/>
            <person name="Ma L.-J."/>
            <person name="Dean R.A."/>
        </authorList>
    </citation>
    <scope>NUCLEOTIDE SEQUENCE</scope>
    <source>
        <strain evidence="2">ATCC 64411 / 73-15</strain>
    </source>
</reference>
<dbReference type="AlphaFoldDB" id="A0A0C4DYJ7"/>
<dbReference type="Proteomes" id="UP000011715">
    <property type="component" value="Unassembled WGS sequence"/>
</dbReference>
<reference evidence="1" key="3">
    <citation type="submission" date="2011-03" db="EMBL/GenBank/DDBJ databases">
        <title>Annotation of Magnaporthe poae ATCC 64411.</title>
        <authorList>
            <person name="Ma L.-J."/>
            <person name="Dead R."/>
            <person name="Young S.K."/>
            <person name="Zeng Q."/>
            <person name="Gargeya S."/>
            <person name="Fitzgerald M."/>
            <person name="Haas B."/>
            <person name="Abouelleil A."/>
            <person name="Alvarado L."/>
            <person name="Arachchi H.M."/>
            <person name="Berlin A."/>
            <person name="Brown A."/>
            <person name="Chapman S.B."/>
            <person name="Chen Z."/>
            <person name="Dunbar C."/>
            <person name="Freedman E."/>
            <person name="Gearin G."/>
            <person name="Gellesch M."/>
            <person name="Goldberg J."/>
            <person name="Griggs A."/>
            <person name="Gujja S."/>
            <person name="Heiman D."/>
            <person name="Howarth C."/>
            <person name="Larson L."/>
            <person name="Lui A."/>
            <person name="MacDonald P.J.P."/>
            <person name="Mehta T."/>
            <person name="Montmayeur A."/>
            <person name="Murphy C."/>
            <person name="Neiman D."/>
            <person name="Pearson M."/>
            <person name="Priest M."/>
            <person name="Roberts A."/>
            <person name="Saif S."/>
            <person name="Shea T."/>
            <person name="Shenoy N."/>
            <person name="Sisk P."/>
            <person name="Stolte C."/>
            <person name="Sykes S."/>
            <person name="Yandava C."/>
            <person name="Wortman J."/>
            <person name="Nusbaum C."/>
            <person name="Birren B."/>
        </authorList>
    </citation>
    <scope>NUCLEOTIDE SEQUENCE</scope>
    <source>
        <strain evidence="1">ATCC 64411</strain>
    </source>
</reference>
<name>A0A0C4DYJ7_MAGP6</name>
<reference evidence="2" key="5">
    <citation type="submission" date="2015-06" db="UniProtKB">
        <authorList>
            <consortium name="EnsemblFungi"/>
        </authorList>
    </citation>
    <scope>IDENTIFICATION</scope>
    <source>
        <strain evidence="2">ATCC 64411</strain>
    </source>
</reference>
<reference evidence="3" key="1">
    <citation type="submission" date="2010-05" db="EMBL/GenBank/DDBJ databases">
        <title>The genome sequence of Magnaporthe poae strain ATCC 64411.</title>
        <authorList>
            <person name="Ma L.-J."/>
            <person name="Dead R."/>
            <person name="Young S."/>
            <person name="Zeng Q."/>
            <person name="Koehrsen M."/>
            <person name="Alvarado L."/>
            <person name="Berlin A."/>
            <person name="Chapman S.B."/>
            <person name="Chen Z."/>
            <person name="Freedman E."/>
            <person name="Gellesch M."/>
            <person name="Goldberg J."/>
            <person name="Griggs A."/>
            <person name="Gujja S."/>
            <person name="Heilman E.R."/>
            <person name="Heiman D."/>
            <person name="Hepburn T."/>
            <person name="Howarth C."/>
            <person name="Jen D."/>
            <person name="Larson L."/>
            <person name="Mehta T."/>
            <person name="Neiman D."/>
            <person name="Pearson M."/>
            <person name="Roberts A."/>
            <person name="Saif S."/>
            <person name="Shea T."/>
            <person name="Shenoy N."/>
            <person name="Sisk P."/>
            <person name="Stolte C."/>
            <person name="Sykes S."/>
            <person name="Walk T."/>
            <person name="White J."/>
            <person name="Yandava C."/>
            <person name="Haas B."/>
            <person name="Nusbaum C."/>
            <person name="Birren B."/>
        </authorList>
    </citation>
    <scope>NUCLEOTIDE SEQUENCE [LARGE SCALE GENOMIC DNA]</scope>
    <source>
        <strain evidence="3">ATCC 64411 / 73-15</strain>
    </source>
</reference>
<gene>
    <name evidence="1" type="ORF">MAPG_05119</name>
</gene>
<sequence>MFPLVFRPKCYQGVGSPGQRTSVYIKGQQDSIATTGERHQAEALIARHRLFLAVLDEPSTVGGKRQNRCHAIGTWCQGLEWGMGKNCPSDSA</sequence>
<dbReference type="EMBL" id="ADBL01001209">
    <property type="status" value="NOT_ANNOTATED_CDS"/>
    <property type="molecule type" value="Genomic_DNA"/>
</dbReference>
<dbReference type="EnsemblFungi" id="MAPG_05119T0">
    <property type="protein sequence ID" value="MAPG_05119T0"/>
    <property type="gene ID" value="MAPG_05119"/>
</dbReference>